<protein>
    <submittedName>
        <fullName evidence="1">Uncharacterized protein</fullName>
    </submittedName>
</protein>
<sequence>MHFYGEFIDDFYKRLTEILEHILDLPDVFGDSTVPFFSSNINTLLIVDYVFPNLILFWLH</sequence>
<accession>A0ACC0WJH8</accession>
<evidence type="ECO:0000313" key="2">
    <source>
        <dbReference type="Proteomes" id="UP001163321"/>
    </source>
</evidence>
<gene>
    <name evidence="1" type="ORF">PsorP6_011393</name>
</gene>
<dbReference type="Proteomes" id="UP001163321">
    <property type="component" value="Chromosome 12"/>
</dbReference>
<evidence type="ECO:0000313" key="1">
    <source>
        <dbReference type="EMBL" id="KAI9918999.1"/>
    </source>
</evidence>
<name>A0ACC0WJH8_9STRA</name>
<comment type="caution">
    <text evidence="1">The sequence shown here is derived from an EMBL/GenBank/DDBJ whole genome shotgun (WGS) entry which is preliminary data.</text>
</comment>
<keyword evidence="2" id="KW-1185">Reference proteome</keyword>
<proteinExistence type="predicted"/>
<reference evidence="1 2" key="1">
    <citation type="journal article" date="2022" name="bioRxiv">
        <title>The genome of the oomycete Peronosclerospora sorghi, a cosmopolitan pathogen of maize and sorghum, is inflated with dispersed pseudogenes.</title>
        <authorList>
            <person name="Fletcher K."/>
            <person name="Martin F."/>
            <person name="Isakeit T."/>
            <person name="Cavanaugh K."/>
            <person name="Magill C."/>
            <person name="Michelmore R."/>
        </authorList>
    </citation>
    <scope>NUCLEOTIDE SEQUENCE [LARGE SCALE GENOMIC DNA]</scope>
    <source>
        <strain evidence="1">P6</strain>
    </source>
</reference>
<organism evidence="1 2">
    <name type="scientific">Peronosclerospora sorghi</name>
    <dbReference type="NCBI Taxonomy" id="230839"/>
    <lineage>
        <taxon>Eukaryota</taxon>
        <taxon>Sar</taxon>
        <taxon>Stramenopiles</taxon>
        <taxon>Oomycota</taxon>
        <taxon>Peronosporomycetes</taxon>
        <taxon>Peronosporales</taxon>
        <taxon>Peronosporaceae</taxon>
        <taxon>Peronosclerospora</taxon>
    </lineage>
</organism>
<dbReference type="EMBL" id="CM047591">
    <property type="protein sequence ID" value="KAI9918999.1"/>
    <property type="molecule type" value="Genomic_DNA"/>
</dbReference>